<keyword evidence="2" id="KW-1185">Reference proteome</keyword>
<evidence type="ECO:0000313" key="1">
    <source>
        <dbReference type="EMBL" id="OQE61733.1"/>
    </source>
</evidence>
<proteinExistence type="predicted"/>
<reference evidence="2" key="1">
    <citation type="journal article" date="2017" name="Nat. Microbiol.">
        <title>Global analysis of biosynthetic gene clusters reveals vast potential of secondary metabolite production in Penicillium species.</title>
        <authorList>
            <person name="Nielsen J.C."/>
            <person name="Grijseels S."/>
            <person name="Prigent S."/>
            <person name="Ji B."/>
            <person name="Dainat J."/>
            <person name="Nielsen K.F."/>
            <person name="Frisvad J.C."/>
            <person name="Workman M."/>
            <person name="Nielsen J."/>
        </authorList>
    </citation>
    <scope>NUCLEOTIDE SEQUENCE [LARGE SCALE GENOMIC DNA]</scope>
    <source>
        <strain evidence="2">IBT 13039</strain>
    </source>
</reference>
<sequence>MSNIVARRLLHRKSTYLMMNIEDKKSVSGEDKDSHAVLWNNLGVFMAADKFDIAPLKQLARTRLINWIDKNAQRHPFVVREIWVTLPPLETELRDAIIKAISCYAQEFLNNDESIAILTDLPAIAIAV</sequence>
<name>A0A1V6WG14_PENNA</name>
<dbReference type="AlphaFoldDB" id="A0A1V6WG14"/>
<accession>A0A1V6WG14</accession>
<evidence type="ECO:0000313" key="2">
    <source>
        <dbReference type="Proteomes" id="UP000191691"/>
    </source>
</evidence>
<dbReference type="EMBL" id="MOOB01000278">
    <property type="protein sequence ID" value="OQE61733.1"/>
    <property type="molecule type" value="Genomic_DNA"/>
</dbReference>
<comment type="caution">
    <text evidence="1">The sequence shown here is derived from an EMBL/GenBank/DDBJ whole genome shotgun (WGS) entry which is preliminary data.</text>
</comment>
<organism evidence="1 2">
    <name type="scientific">Penicillium nalgiovense</name>
    <dbReference type="NCBI Taxonomy" id="60175"/>
    <lineage>
        <taxon>Eukaryota</taxon>
        <taxon>Fungi</taxon>
        <taxon>Dikarya</taxon>
        <taxon>Ascomycota</taxon>
        <taxon>Pezizomycotina</taxon>
        <taxon>Eurotiomycetes</taxon>
        <taxon>Eurotiomycetidae</taxon>
        <taxon>Eurotiales</taxon>
        <taxon>Aspergillaceae</taxon>
        <taxon>Penicillium</taxon>
    </lineage>
</organism>
<dbReference type="STRING" id="60175.A0A1V6WG14"/>
<gene>
    <name evidence="1" type="ORF">PENNAL_c0278G08941</name>
</gene>
<dbReference type="Proteomes" id="UP000191691">
    <property type="component" value="Unassembled WGS sequence"/>
</dbReference>
<protein>
    <submittedName>
        <fullName evidence="1">Uncharacterized protein</fullName>
    </submittedName>
</protein>